<evidence type="ECO:0000256" key="1">
    <source>
        <dbReference type="SAM" id="SignalP"/>
    </source>
</evidence>
<evidence type="ECO:0000313" key="2">
    <source>
        <dbReference type="EMBL" id="VDP92907.1"/>
    </source>
</evidence>
<gene>
    <name evidence="2" type="ORF">ECPE_LOCUS15635</name>
</gene>
<accession>A0A183B8V0</accession>
<reference evidence="4" key="1">
    <citation type="submission" date="2016-06" db="UniProtKB">
        <authorList>
            <consortium name="WormBaseParasite"/>
        </authorList>
    </citation>
    <scope>IDENTIFICATION</scope>
</reference>
<dbReference type="Proteomes" id="UP000272942">
    <property type="component" value="Unassembled WGS sequence"/>
</dbReference>
<sequence length="152" mass="16502">MSRSSLLVFFVVSVFVSEAFSEEWDSCYNACERHYQDDLQAPCKAGCRKAAELRQVSSGAEQPQSCAAMCARNYSEITQAGACEFGCDAPSDNIKTLLRFGNADKTSGFGMVNTAVGDGAVEGGVIGKTKNRVGNLGREIIDKYKEEGERKY</sequence>
<keyword evidence="1" id="KW-0732">Signal</keyword>
<keyword evidence="3" id="KW-1185">Reference proteome</keyword>
<evidence type="ECO:0000313" key="3">
    <source>
        <dbReference type="Proteomes" id="UP000272942"/>
    </source>
</evidence>
<name>A0A183B8V0_9TREM</name>
<protein>
    <submittedName>
        <fullName evidence="4">WSC domain-containing protein</fullName>
    </submittedName>
</protein>
<reference evidence="2 3" key="2">
    <citation type="submission" date="2018-11" db="EMBL/GenBank/DDBJ databases">
        <authorList>
            <consortium name="Pathogen Informatics"/>
        </authorList>
    </citation>
    <scope>NUCLEOTIDE SEQUENCE [LARGE SCALE GENOMIC DNA]</scope>
    <source>
        <strain evidence="2 3">Egypt</strain>
    </source>
</reference>
<dbReference type="EMBL" id="UZAN01061247">
    <property type="protein sequence ID" value="VDP92907.1"/>
    <property type="molecule type" value="Genomic_DNA"/>
</dbReference>
<feature type="chain" id="PRO_5043138352" evidence="1">
    <location>
        <begin position="22"/>
        <end position="152"/>
    </location>
</feature>
<feature type="signal peptide" evidence="1">
    <location>
        <begin position="1"/>
        <end position="21"/>
    </location>
</feature>
<evidence type="ECO:0000313" key="4">
    <source>
        <dbReference type="WBParaSite" id="ECPE_0001567501-mRNA-1"/>
    </source>
</evidence>
<organism evidence="4">
    <name type="scientific">Echinostoma caproni</name>
    <dbReference type="NCBI Taxonomy" id="27848"/>
    <lineage>
        <taxon>Eukaryota</taxon>
        <taxon>Metazoa</taxon>
        <taxon>Spiralia</taxon>
        <taxon>Lophotrochozoa</taxon>
        <taxon>Platyhelminthes</taxon>
        <taxon>Trematoda</taxon>
        <taxon>Digenea</taxon>
        <taxon>Plagiorchiida</taxon>
        <taxon>Echinostomata</taxon>
        <taxon>Echinostomatoidea</taxon>
        <taxon>Echinostomatidae</taxon>
        <taxon>Echinostoma</taxon>
    </lineage>
</organism>
<dbReference type="WBParaSite" id="ECPE_0001567501-mRNA-1">
    <property type="protein sequence ID" value="ECPE_0001567501-mRNA-1"/>
    <property type="gene ID" value="ECPE_0001567501"/>
</dbReference>
<dbReference type="AlphaFoldDB" id="A0A183B8V0"/>
<proteinExistence type="predicted"/>